<dbReference type="EMBL" id="CP003466">
    <property type="protein sequence ID" value="AFT71631.1"/>
    <property type="molecule type" value="Genomic_DNA"/>
</dbReference>
<accession>K0CJ93</accession>
<dbReference type="PATRIC" id="fig|930169.3.peg.3322"/>
<sequence>METRIGLIEFHDFDSKYFSASNPITELADHVDAFYAGQER</sequence>
<proteinExistence type="predicted"/>
<organism evidence="1 2">
    <name type="scientific">Alcanivorax dieselolei (strain DSM 16502 / CGMCC 1.3690 / MCCC 1A00001 / B-5)</name>
    <name type="common">Alloalcanivorax dieselolei</name>
    <dbReference type="NCBI Taxonomy" id="930169"/>
    <lineage>
        <taxon>Bacteria</taxon>
        <taxon>Pseudomonadati</taxon>
        <taxon>Pseudomonadota</taxon>
        <taxon>Gammaproteobacteria</taxon>
        <taxon>Oceanospirillales</taxon>
        <taxon>Alcanivoracaceae</taxon>
        <taxon>Alloalcanivorax</taxon>
    </lineage>
</organism>
<dbReference type="HOGENOM" id="CLU_3283794_0_0_6"/>
<evidence type="ECO:0000313" key="1">
    <source>
        <dbReference type="EMBL" id="AFT71631.1"/>
    </source>
</evidence>
<evidence type="ECO:0000313" key="2">
    <source>
        <dbReference type="Proteomes" id="UP000006286"/>
    </source>
</evidence>
<name>K0CJ93_ALCDB</name>
<gene>
    <name evidence="1" type="ordered locus">B5T_03364</name>
</gene>
<keyword evidence="2" id="KW-1185">Reference proteome</keyword>
<dbReference type="AlphaFoldDB" id="K0CJ93"/>
<dbReference type="RefSeq" id="WP_014995693.1">
    <property type="nucleotide sequence ID" value="NC_018691.1"/>
</dbReference>
<reference evidence="1 2" key="1">
    <citation type="journal article" date="2012" name="J. Bacteriol.">
        <title>Complete genome sequence of Alcanivorax dieselolei type strain B5.</title>
        <authorList>
            <person name="Lai Q."/>
            <person name="Li W."/>
            <person name="Shao Z."/>
        </authorList>
    </citation>
    <scope>NUCLEOTIDE SEQUENCE [LARGE SCALE GENOMIC DNA]</scope>
    <source>
        <strain evidence="2">DSM 16502 / CGMCC 1.3690 / B-5</strain>
    </source>
</reference>
<protein>
    <submittedName>
        <fullName evidence="1">Uncharacterized protein</fullName>
    </submittedName>
</protein>
<dbReference type="KEGG" id="adi:B5T_03364"/>
<dbReference type="Proteomes" id="UP000006286">
    <property type="component" value="Chromosome"/>
</dbReference>